<evidence type="ECO:0000256" key="6">
    <source>
        <dbReference type="ARBA" id="ARBA00023136"/>
    </source>
</evidence>
<feature type="transmembrane region" description="Helical" evidence="7">
    <location>
        <begin position="186"/>
        <end position="204"/>
    </location>
</feature>
<feature type="transmembrane region" description="Helical" evidence="7">
    <location>
        <begin position="114"/>
        <end position="136"/>
    </location>
</feature>
<reference evidence="8 10" key="1">
    <citation type="submission" date="2018-06" db="EMBL/GenBank/DDBJ databases">
        <authorList>
            <consortium name="Pathogen Informatics"/>
            <person name="Doyle S."/>
        </authorList>
    </citation>
    <scope>NUCLEOTIDE SEQUENCE [LARGE SCALE GENOMIC DNA]</scope>
    <source>
        <strain evidence="8 10">NCTC11159</strain>
    </source>
</reference>
<dbReference type="Proteomes" id="UP000255108">
    <property type="component" value="Unassembled WGS sequence"/>
</dbReference>
<evidence type="ECO:0000256" key="5">
    <source>
        <dbReference type="ARBA" id="ARBA00022989"/>
    </source>
</evidence>
<evidence type="ECO:0000313" key="8">
    <source>
        <dbReference type="EMBL" id="STQ90486.1"/>
    </source>
</evidence>
<dbReference type="Pfam" id="PF01810">
    <property type="entry name" value="LysE"/>
    <property type="match status" value="1"/>
</dbReference>
<evidence type="ECO:0000256" key="3">
    <source>
        <dbReference type="ARBA" id="ARBA00022475"/>
    </source>
</evidence>
<evidence type="ECO:0000313" key="11">
    <source>
        <dbReference type="Proteomes" id="UP000295794"/>
    </source>
</evidence>
<keyword evidence="11" id="KW-1185">Reference proteome</keyword>
<evidence type="ECO:0000256" key="2">
    <source>
        <dbReference type="ARBA" id="ARBA00007928"/>
    </source>
</evidence>
<keyword evidence="4 7" id="KW-0812">Transmembrane</keyword>
<dbReference type="AlphaFoldDB" id="A0A377Q5E6"/>
<evidence type="ECO:0000256" key="7">
    <source>
        <dbReference type="SAM" id="Phobius"/>
    </source>
</evidence>
<comment type="similarity">
    <text evidence="2">Belongs to the Rht family.</text>
</comment>
<accession>A0A377Q5E6</accession>
<evidence type="ECO:0000256" key="4">
    <source>
        <dbReference type="ARBA" id="ARBA00022692"/>
    </source>
</evidence>
<dbReference type="PANTHER" id="PTHR30086:SF15">
    <property type="entry name" value="LEUCINE EFFLUX PROTEIN"/>
    <property type="match status" value="1"/>
</dbReference>
<keyword evidence="3" id="KW-1003">Cell membrane</keyword>
<reference evidence="9 11" key="2">
    <citation type="submission" date="2019-03" db="EMBL/GenBank/DDBJ databases">
        <title>Genomic Encyclopedia of Type Strains, Phase IV (KMG-IV): sequencing the most valuable type-strain genomes for metagenomic binning, comparative biology and taxonomic classification.</title>
        <authorList>
            <person name="Goeker M."/>
        </authorList>
    </citation>
    <scope>NUCLEOTIDE SEQUENCE [LARGE SCALE GENOMIC DNA]</scope>
    <source>
        <strain evidence="9 11">DSM 3764</strain>
    </source>
</reference>
<keyword evidence="6 7" id="KW-0472">Membrane</keyword>
<dbReference type="GO" id="GO:0015820">
    <property type="term" value="P:L-leucine transport"/>
    <property type="evidence" value="ECO:0007669"/>
    <property type="project" value="TreeGrafter"/>
</dbReference>
<dbReference type="PIRSF" id="PIRSF006324">
    <property type="entry name" value="LeuE"/>
    <property type="match status" value="1"/>
</dbReference>
<dbReference type="EMBL" id="SMBT01000002">
    <property type="protein sequence ID" value="TCU89118.1"/>
    <property type="molecule type" value="Genomic_DNA"/>
</dbReference>
<sequence length="206" mass="22221">MFGITDLSSYLLGTIFIILLPGPNSIFALSVAAKQGVRAGYAAAAGIVTGDLILMLLASVGVASLMRTHPAAFDMVRYAGAAYLAWMGIKMLMPRPQAGHHAAVEIPSGHIYKQALSISLVNVKAILFFMAFFPQFVDPTYDRIPLTFVVLGMIVQAVSLAYLTFLIFAGAGLSRRLAGKQWLGRWLARLTGVLFISFGARLALFH</sequence>
<evidence type="ECO:0000256" key="1">
    <source>
        <dbReference type="ARBA" id="ARBA00004651"/>
    </source>
</evidence>
<keyword evidence="5 7" id="KW-1133">Transmembrane helix</keyword>
<feature type="transmembrane region" description="Helical" evidence="7">
    <location>
        <begin position="148"/>
        <end position="174"/>
    </location>
</feature>
<dbReference type="Proteomes" id="UP000295794">
    <property type="component" value="Unassembled WGS sequence"/>
</dbReference>
<proteinExistence type="inferred from homology"/>
<evidence type="ECO:0000313" key="9">
    <source>
        <dbReference type="EMBL" id="TCU89118.1"/>
    </source>
</evidence>
<organism evidence="8 10">
    <name type="scientific">Iodobacter fluviatilis</name>
    <dbReference type="NCBI Taxonomy" id="537"/>
    <lineage>
        <taxon>Bacteria</taxon>
        <taxon>Pseudomonadati</taxon>
        <taxon>Pseudomonadota</taxon>
        <taxon>Betaproteobacteria</taxon>
        <taxon>Neisseriales</taxon>
        <taxon>Chitinibacteraceae</taxon>
        <taxon>Iodobacter</taxon>
    </lineage>
</organism>
<dbReference type="RefSeq" id="WP_115226797.1">
    <property type="nucleotide sequence ID" value="NZ_CAWOLO010000002.1"/>
</dbReference>
<dbReference type="GO" id="GO:0005886">
    <property type="term" value="C:plasma membrane"/>
    <property type="evidence" value="ECO:0007669"/>
    <property type="project" value="UniProtKB-SubCell"/>
</dbReference>
<feature type="transmembrane region" description="Helical" evidence="7">
    <location>
        <begin position="39"/>
        <end position="63"/>
    </location>
</feature>
<dbReference type="GO" id="GO:0015190">
    <property type="term" value="F:L-leucine transmembrane transporter activity"/>
    <property type="evidence" value="ECO:0007669"/>
    <property type="project" value="TreeGrafter"/>
</dbReference>
<feature type="transmembrane region" description="Helical" evidence="7">
    <location>
        <begin position="12"/>
        <end position="32"/>
    </location>
</feature>
<comment type="subcellular location">
    <subcellularLocation>
        <location evidence="1">Cell membrane</location>
        <topology evidence="1">Multi-pass membrane protein</topology>
    </subcellularLocation>
</comment>
<dbReference type="PANTHER" id="PTHR30086">
    <property type="entry name" value="ARGININE EXPORTER PROTEIN ARGO"/>
    <property type="match status" value="1"/>
</dbReference>
<gene>
    <name evidence="8" type="primary">leuE_1</name>
    <name evidence="9" type="ORF">EV682_10227</name>
    <name evidence="8" type="ORF">NCTC11159_01550</name>
</gene>
<dbReference type="NCBIfam" id="NF008201">
    <property type="entry name" value="PRK10958.1"/>
    <property type="match status" value="1"/>
</dbReference>
<evidence type="ECO:0000313" key="10">
    <source>
        <dbReference type="Proteomes" id="UP000255108"/>
    </source>
</evidence>
<feature type="transmembrane region" description="Helical" evidence="7">
    <location>
        <begin position="75"/>
        <end position="93"/>
    </location>
</feature>
<dbReference type="InterPro" id="IPR001123">
    <property type="entry name" value="LeuE-type"/>
</dbReference>
<protein>
    <submittedName>
        <fullName evidence="8">Leucine efflux protein</fullName>
    </submittedName>
</protein>
<dbReference type="EMBL" id="UGHR01000001">
    <property type="protein sequence ID" value="STQ90486.1"/>
    <property type="molecule type" value="Genomic_DNA"/>
</dbReference>
<name>A0A377Q5E6_9NEIS</name>
<dbReference type="OrthoDB" id="9804822at2"/>